<dbReference type="STRING" id="1797529.A2570_01850"/>
<gene>
    <name evidence="1" type="ORF">A2570_01850</name>
</gene>
<organism evidence="1 2">
    <name type="scientific">Candidatus Brennerbacteria bacterium RIFOXYD1_FULL_41_16</name>
    <dbReference type="NCBI Taxonomy" id="1797529"/>
    <lineage>
        <taxon>Bacteria</taxon>
        <taxon>Candidatus Brenneribacteriota</taxon>
    </lineage>
</organism>
<comment type="caution">
    <text evidence="1">The sequence shown here is derived from an EMBL/GenBank/DDBJ whole genome shotgun (WGS) entry which is preliminary data.</text>
</comment>
<dbReference type="AlphaFoldDB" id="A0A1G1XKB1"/>
<dbReference type="Proteomes" id="UP000178570">
    <property type="component" value="Unassembled WGS sequence"/>
</dbReference>
<protein>
    <submittedName>
        <fullName evidence="1">Uncharacterized protein</fullName>
    </submittedName>
</protein>
<evidence type="ECO:0000313" key="2">
    <source>
        <dbReference type="Proteomes" id="UP000178570"/>
    </source>
</evidence>
<evidence type="ECO:0000313" key="1">
    <source>
        <dbReference type="EMBL" id="OGY40438.1"/>
    </source>
</evidence>
<sequence>MFDNHLYNLMLQLVEEHKVLWRIKKMYKKDAKNCKNCKVFWSKLEKDKESHIKELQAIIKNHLK</sequence>
<dbReference type="EMBL" id="MHHY01000008">
    <property type="protein sequence ID" value="OGY40438.1"/>
    <property type="molecule type" value="Genomic_DNA"/>
</dbReference>
<accession>A0A1G1XKB1</accession>
<proteinExistence type="predicted"/>
<name>A0A1G1XKB1_9BACT</name>
<reference evidence="1 2" key="1">
    <citation type="journal article" date="2016" name="Nat. Commun.">
        <title>Thousands of microbial genomes shed light on interconnected biogeochemical processes in an aquifer system.</title>
        <authorList>
            <person name="Anantharaman K."/>
            <person name="Brown C.T."/>
            <person name="Hug L.A."/>
            <person name="Sharon I."/>
            <person name="Castelle C.J."/>
            <person name="Probst A.J."/>
            <person name="Thomas B.C."/>
            <person name="Singh A."/>
            <person name="Wilkins M.J."/>
            <person name="Karaoz U."/>
            <person name="Brodie E.L."/>
            <person name="Williams K.H."/>
            <person name="Hubbard S.S."/>
            <person name="Banfield J.F."/>
        </authorList>
    </citation>
    <scope>NUCLEOTIDE SEQUENCE [LARGE SCALE GENOMIC DNA]</scope>
</reference>